<gene>
    <name evidence="1" type="ORF">RHMOL_Rhmol06G0032600</name>
</gene>
<dbReference type="Proteomes" id="UP001062846">
    <property type="component" value="Chromosome 6"/>
</dbReference>
<organism evidence="1 2">
    <name type="scientific">Rhododendron molle</name>
    <name type="common">Chinese azalea</name>
    <name type="synonym">Azalea mollis</name>
    <dbReference type="NCBI Taxonomy" id="49168"/>
    <lineage>
        <taxon>Eukaryota</taxon>
        <taxon>Viridiplantae</taxon>
        <taxon>Streptophyta</taxon>
        <taxon>Embryophyta</taxon>
        <taxon>Tracheophyta</taxon>
        <taxon>Spermatophyta</taxon>
        <taxon>Magnoliopsida</taxon>
        <taxon>eudicotyledons</taxon>
        <taxon>Gunneridae</taxon>
        <taxon>Pentapetalae</taxon>
        <taxon>asterids</taxon>
        <taxon>Ericales</taxon>
        <taxon>Ericaceae</taxon>
        <taxon>Ericoideae</taxon>
        <taxon>Rhodoreae</taxon>
        <taxon>Rhododendron</taxon>
    </lineage>
</organism>
<protein>
    <submittedName>
        <fullName evidence="1">Uncharacterized protein</fullName>
    </submittedName>
</protein>
<sequence>MPLPSLSLQSTATSGGICCRRRTAGSGSVVEFALFSRDGTAAAVNGCFPASGEDWLRKSVACSSQKCWRAIS</sequence>
<keyword evidence="2" id="KW-1185">Reference proteome</keyword>
<comment type="caution">
    <text evidence="1">The sequence shown here is derived from an EMBL/GenBank/DDBJ whole genome shotgun (WGS) entry which is preliminary data.</text>
</comment>
<reference evidence="1" key="1">
    <citation type="submission" date="2022-02" db="EMBL/GenBank/DDBJ databases">
        <title>Plant Genome Project.</title>
        <authorList>
            <person name="Zhang R.-G."/>
        </authorList>
    </citation>
    <scope>NUCLEOTIDE SEQUENCE</scope>
    <source>
        <strain evidence="1">AT1</strain>
    </source>
</reference>
<evidence type="ECO:0000313" key="1">
    <source>
        <dbReference type="EMBL" id="KAI8549543.1"/>
    </source>
</evidence>
<evidence type="ECO:0000313" key="2">
    <source>
        <dbReference type="Proteomes" id="UP001062846"/>
    </source>
</evidence>
<proteinExistence type="predicted"/>
<name>A0ACC0N8E1_RHOML</name>
<accession>A0ACC0N8E1</accession>
<dbReference type="EMBL" id="CM046393">
    <property type="protein sequence ID" value="KAI8549543.1"/>
    <property type="molecule type" value="Genomic_DNA"/>
</dbReference>